<name>A0ABN9LRM4_9NEOB</name>
<evidence type="ECO:0000256" key="3">
    <source>
        <dbReference type="ARBA" id="ARBA00022723"/>
    </source>
</evidence>
<keyword evidence="2" id="KW-0808">Transferase</keyword>
<dbReference type="InterPro" id="IPR051486">
    <property type="entry name" value="Hcy_S-methyltransferase"/>
</dbReference>
<evidence type="ECO:0000313" key="9">
    <source>
        <dbReference type="EMBL" id="CAJ0948914.1"/>
    </source>
</evidence>
<keyword evidence="10" id="KW-1185">Reference proteome</keyword>
<dbReference type="SUPFAM" id="SSF82282">
    <property type="entry name" value="Homocysteine S-methyltransferase"/>
    <property type="match status" value="1"/>
</dbReference>
<dbReference type="Proteomes" id="UP001176940">
    <property type="component" value="Unassembled WGS sequence"/>
</dbReference>
<evidence type="ECO:0000313" key="10">
    <source>
        <dbReference type="Proteomes" id="UP001176940"/>
    </source>
</evidence>
<comment type="caution">
    <text evidence="6">Lacks conserved residue(s) required for the propagation of feature annotation.</text>
</comment>
<dbReference type="Pfam" id="PF02574">
    <property type="entry name" value="S-methyl_trans"/>
    <property type="match status" value="1"/>
</dbReference>
<dbReference type="PANTHER" id="PTHR46015:SF1">
    <property type="entry name" value="HOMOCYSTEINE S-METHYLTRANSFERASE-LIKE ISOFORM 1"/>
    <property type="match status" value="1"/>
</dbReference>
<protein>
    <recommendedName>
        <fullName evidence="8">Hcy-binding domain-containing protein</fullName>
    </recommendedName>
</protein>
<evidence type="ECO:0000256" key="6">
    <source>
        <dbReference type="PROSITE-ProRule" id="PRU00333"/>
    </source>
</evidence>
<evidence type="ECO:0000256" key="4">
    <source>
        <dbReference type="ARBA" id="ARBA00022833"/>
    </source>
</evidence>
<dbReference type="InterPro" id="IPR003726">
    <property type="entry name" value="HCY_dom"/>
</dbReference>
<dbReference type="EMBL" id="CAUEEQ010029253">
    <property type="protein sequence ID" value="CAJ0948914.1"/>
    <property type="molecule type" value="Genomic_DNA"/>
</dbReference>
<sequence length="326" mass="35734">MAEQVTVLSGGLSTELEAAGLLTQGDPLWSARLLHTNPQAIKTVHTDFLKSGADVLSTASYQASIEGFAQHLGLNFDEAANLFTVAVRLAKEAAEDFTMQSSEKRQILIAGSIGPYGAFLHDGSEYTGSYAQDMSIGELKDWHRMQMQCLAAAGIELFAFETIPSQKEAEALVQLLREFPNSKAWLSYSCQSPTTTSFGDRFDEAVNIAAESNQMVAIGVNCCSPAFVSPLLTSANSKRGRKINWIVYPNSGEKWDRNLGWQGSNTDKPLSAYALEWVQLGARWIGVSRLYLAVVNIFVFFVLSSCSIFELSILTLHNKSFIPSCY</sequence>
<evidence type="ECO:0000259" key="8">
    <source>
        <dbReference type="PROSITE" id="PS50970"/>
    </source>
</evidence>
<evidence type="ECO:0000256" key="2">
    <source>
        <dbReference type="ARBA" id="ARBA00022679"/>
    </source>
</evidence>
<evidence type="ECO:0000256" key="5">
    <source>
        <dbReference type="ARBA" id="ARBA00034478"/>
    </source>
</evidence>
<dbReference type="NCBIfam" id="NF007020">
    <property type="entry name" value="PRK09485.1"/>
    <property type="match status" value="1"/>
</dbReference>
<dbReference type="PANTHER" id="PTHR46015">
    <property type="entry name" value="ZGC:172121"/>
    <property type="match status" value="1"/>
</dbReference>
<comment type="caution">
    <text evidence="9">The sequence shown here is derived from an EMBL/GenBank/DDBJ whole genome shotgun (WGS) entry which is preliminary data.</text>
</comment>
<dbReference type="InterPro" id="IPR036589">
    <property type="entry name" value="HCY_dom_sf"/>
</dbReference>
<feature type="non-terminal residue" evidence="9">
    <location>
        <position position="326"/>
    </location>
</feature>
<organism evidence="9 10">
    <name type="scientific">Ranitomeya imitator</name>
    <name type="common">mimic poison frog</name>
    <dbReference type="NCBI Taxonomy" id="111125"/>
    <lineage>
        <taxon>Eukaryota</taxon>
        <taxon>Metazoa</taxon>
        <taxon>Chordata</taxon>
        <taxon>Craniata</taxon>
        <taxon>Vertebrata</taxon>
        <taxon>Euteleostomi</taxon>
        <taxon>Amphibia</taxon>
        <taxon>Batrachia</taxon>
        <taxon>Anura</taxon>
        <taxon>Neobatrachia</taxon>
        <taxon>Hyloidea</taxon>
        <taxon>Dendrobatidae</taxon>
        <taxon>Dendrobatinae</taxon>
        <taxon>Ranitomeya</taxon>
    </lineage>
</organism>
<evidence type="ECO:0000256" key="1">
    <source>
        <dbReference type="ARBA" id="ARBA00022603"/>
    </source>
</evidence>
<feature type="transmembrane region" description="Helical" evidence="7">
    <location>
        <begin position="290"/>
        <end position="314"/>
    </location>
</feature>
<feature type="domain" description="Hcy-binding" evidence="8">
    <location>
        <begin position="1"/>
        <end position="320"/>
    </location>
</feature>
<keyword evidence="7" id="KW-0472">Membrane</keyword>
<evidence type="ECO:0000256" key="7">
    <source>
        <dbReference type="SAM" id="Phobius"/>
    </source>
</evidence>
<keyword evidence="3" id="KW-0479">Metal-binding</keyword>
<reference evidence="9" key="1">
    <citation type="submission" date="2023-07" db="EMBL/GenBank/DDBJ databases">
        <authorList>
            <person name="Stuckert A."/>
        </authorList>
    </citation>
    <scope>NUCLEOTIDE SEQUENCE</scope>
</reference>
<keyword evidence="4" id="KW-0862">Zinc</keyword>
<comment type="pathway">
    <text evidence="5">Amino-acid biosynthesis; L-methionine biosynthesis via de novo pathway.</text>
</comment>
<keyword evidence="1" id="KW-0489">Methyltransferase</keyword>
<dbReference type="PROSITE" id="PS50970">
    <property type="entry name" value="HCY"/>
    <property type="match status" value="1"/>
</dbReference>
<gene>
    <name evidence="9" type="ORF">RIMI_LOCUS12371038</name>
</gene>
<proteinExistence type="predicted"/>
<keyword evidence="7" id="KW-0812">Transmembrane</keyword>
<keyword evidence="7" id="KW-1133">Transmembrane helix</keyword>
<dbReference type="Gene3D" id="3.20.20.330">
    <property type="entry name" value="Homocysteine-binding-like domain"/>
    <property type="match status" value="1"/>
</dbReference>
<accession>A0ABN9LRM4</accession>